<dbReference type="EMBL" id="DRGL01000014">
    <property type="protein sequence ID" value="HEA19818.1"/>
    <property type="molecule type" value="Genomic_DNA"/>
</dbReference>
<sequence>MAIKPEKMQNILLPTDFSRNAFHALRYATGLLKNRECTFFLLNAYGVEKGFKGKSVGKGNQKRSDDLKEKSNARLNNMLGKIRKENKNQKHGYSLLSEPDDLIRAVNSLIDELNIDMMVLGNKGEQSSIPVFLGSTTTDTLESVKKCPVLTVPNNAKFTVPKEIALASDFKKSYDASVLLSVRTMANLCGAALRIVHIDEEEKLDDHQKFNLDSLLTFFGPLAHSVERIPNFISKTKIIQLFLEKSDIDMLCMVGYEHGLLEKMLREPVIENMVLKIDIPFFIVPETP</sequence>
<dbReference type="InterPro" id="IPR006016">
    <property type="entry name" value="UspA"/>
</dbReference>
<gene>
    <name evidence="3" type="ORF">ENH87_02740</name>
</gene>
<feature type="domain" description="UspA" evidence="2">
    <location>
        <begin position="8"/>
        <end position="153"/>
    </location>
</feature>
<proteinExistence type="inferred from homology"/>
<protein>
    <submittedName>
        <fullName evidence="3">Universal stress protein</fullName>
    </submittedName>
</protein>
<comment type="caution">
    <text evidence="3">The sequence shown here is derived from an EMBL/GenBank/DDBJ whole genome shotgun (WGS) entry which is preliminary data.</text>
</comment>
<name>A0A831VPN0_9FLAO</name>
<dbReference type="CDD" id="cd00293">
    <property type="entry name" value="USP-like"/>
    <property type="match status" value="1"/>
</dbReference>
<dbReference type="AlphaFoldDB" id="A0A831VPN0"/>
<dbReference type="Proteomes" id="UP000886191">
    <property type="component" value="Unassembled WGS sequence"/>
</dbReference>
<evidence type="ECO:0000256" key="1">
    <source>
        <dbReference type="ARBA" id="ARBA00008791"/>
    </source>
</evidence>
<dbReference type="SUPFAM" id="SSF52402">
    <property type="entry name" value="Adenine nucleotide alpha hydrolases-like"/>
    <property type="match status" value="2"/>
</dbReference>
<dbReference type="PANTHER" id="PTHR46268">
    <property type="entry name" value="STRESS RESPONSE PROTEIN NHAX"/>
    <property type="match status" value="1"/>
</dbReference>
<accession>A0A831VPN0</accession>
<reference evidence="3" key="1">
    <citation type="journal article" date="2020" name="mSystems">
        <title>Genome- and Community-Level Interaction Insights into Carbon Utilization and Element Cycling Functions of Hydrothermarchaeota in Hydrothermal Sediment.</title>
        <authorList>
            <person name="Zhou Z."/>
            <person name="Liu Y."/>
            <person name="Xu W."/>
            <person name="Pan J."/>
            <person name="Luo Z.H."/>
            <person name="Li M."/>
        </authorList>
    </citation>
    <scope>NUCLEOTIDE SEQUENCE [LARGE SCALE GENOMIC DNA]</scope>
    <source>
        <strain evidence="3">HyVt-345</strain>
    </source>
</reference>
<evidence type="ECO:0000259" key="2">
    <source>
        <dbReference type="Pfam" id="PF00582"/>
    </source>
</evidence>
<evidence type="ECO:0000313" key="3">
    <source>
        <dbReference type="EMBL" id="HEA19818.1"/>
    </source>
</evidence>
<organism evidence="3">
    <name type="scientific">Pricia antarctica</name>
    <dbReference type="NCBI Taxonomy" id="641691"/>
    <lineage>
        <taxon>Bacteria</taxon>
        <taxon>Pseudomonadati</taxon>
        <taxon>Bacteroidota</taxon>
        <taxon>Flavobacteriia</taxon>
        <taxon>Flavobacteriales</taxon>
        <taxon>Flavobacteriaceae</taxon>
        <taxon>Pricia</taxon>
    </lineage>
</organism>
<dbReference type="Pfam" id="PF00582">
    <property type="entry name" value="Usp"/>
    <property type="match status" value="1"/>
</dbReference>
<comment type="similarity">
    <text evidence="1">Belongs to the universal stress protein A family.</text>
</comment>
<dbReference type="PANTHER" id="PTHR46268:SF6">
    <property type="entry name" value="UNIVERSAL STRESS PROTEIN UP12"/>
    <property type="match status" value="1"/>
</dbReference>
<dbReference type="Gene3D" id="3.40.50.12370">
    <property type="match status" value="1"/>
</dbReference>